<dbReference type="EMBL" id="JAPFFF010000079">
    <property type="protein sequence ID" value="KAK8835573.1"/>
    <property type="molecule type" value="Genomic_DNA"/>
</dbReference>
<keyword evidence="5" id="KW-0539">Nucleus</keyword>
<feature type="domain" description="Condensin complex subunit 1 C-terminal" evidence="8">
    <location>
        <begin position="770"/>
        <end position="885"/>
    </location>
</feature>
<feature type="compositionally biased region" description="Basic and acidic residues" evidence="7">
    <location>
        <begin position="1118"/>
        <end position="1143"/>
    </location>
</feature>
<evidence type="ECO:0000256" key="6">
    <source>
        <dbReference type="ARBA" id="ARBA00023306"/>
    </source>
</evidence>
<accession>A0ABR2GJW4</accession>
<keyword evidence="6" id="KW-0131">Cell cycle</keyword>
<dbReference type="InterPro" id="IPR032682">
    <property type="entry name" value="Cnd1_C"/>
</dbReference>
<organism evidence="9 11">
    <name type="scientific">Tritrichomonas musculus</name>
    <dbReference type="NCBI Taxonomy" id="1915356"/>
    <lineage>
        <taxon>Eukaryota</taxon>
        <taxon>Metamonada</taxon>
        <taxon>Parabasalia</taxon>
        <taxon>Tritrichomonadida</taxon>
        <taxon>Tritrichomonadidae</taxon>
        <taxon>Tritrichomonas</taxon>
    </lineage>
</organism>
<proteinExistence type="predicted"/>
<keyword evidence="2" id="KW-0132">Cell division</keyword>
<name>A0ABR2GJW4_9EUKA</name>
<evidence type="ECO:0000313" key="9">
    <source>
        <dbReference type="EMBL" id="KAK8833732.1"/>
    </source>
</evidence>
<comment type="subcellular location">
    <subcellularLocation>
        <location evidence="1">Nucleus</location>
    </subcellularLocation>
</comment>
<dbReference type="EMBL" id="JAPFFF010000680">
    <property type="protein sequence ID" value="KAK8833732.1"/>
    <property type="molecule type" value="Genomic_DNA"/>
</dbReference>
<feature type="compositionally biased region" description="Acidic residues" evidence="7">
    <location>
        <begin position="1059"/>
        <end position="1077"/>
    </location>
</feature>
<dbReference type="PANTHER" id="PTHR14222:SF1">
    <property type="entry name" value="CONDENSIN-2 COMPLEX SUBUNIT D3"/>
    <property type="match status" value="1"/>
</dbReference>
<evidence type="ECO:0000256" key="7">
    <source>
        <dbReference type="SAM" id="MobiDB-lite"/>
    </source>
</evidence>
<dbReference type="Pfam" id="PF12717">
    <property type="entry name" value="Cnd1"/>
    <property type="match status" value="1"/>
</dbReference>
<evidence type="ECO:0000256" key="5">
    <source>
        <dbReference type="ARBA" id="ARBA00023242"/>
    </source>
</evidence>
<dbReference type="SUPFAM" id="SSF48371">
    <property type="entry name" value="ARM repeat"/>
    <property type="match status" value="2"/>
</dbReference>
<dbReference type="InterPro" id="IPR026003">
    <property type="entry name" value="Cohesin_HEAT"/>
</dbReference>
<keyword evidence="4" id="KW-0226">DNA condensation</keyword>
<dbReference type="Proteomes" id="UP001470230">
    <property type="component" value="Unassembled WGS sequence"/>
</dbReference>
<dbReference type="Gene3D" id="1.25.10.10">
    <property type="entry name" value="Leucine-rich Repeat Variant"/>
    <property type="match status" value="2"/>
</dbReference>
<evidence type="ECO:0000256" key="2">
    <source>
        <dbReference type="ARBA" id="ARBA00022618"/>
    </source>
</evidence>
<evidence type="ECO:0000313" key="10">
    <source>
        <dbReference type="EMBL" id="KAK8835573.1"/>
    </source>
</evidence>
<keyword evidence="11" id="KW-1185">Reference proteome</keyword>
<keyword evidence="3" id="KW-0498">Mitosis</keyword>
<gene>
    <name evidence="9" type="ORF">M9Y10_040635</name>
    <name evidence="10" type="ORF">M9Y10_042459</name>
</gene>
<protein>
    <submittedName>
        <fullName evidence="9">Condensin-2 complex subunit D3</fullName>
    </submittedName>
</protein>
<sequence>MDNDTNLLVDILDECGIISTGDGLIRSLNCGEVSEDYGSITIPETGYEGKLKKIEEILLKYVGKEQESIFWIALLNKEIPPTFIELLCLYLVSKDPLFQYGVEIYSILLCSEQCNKVWSPILFAPILKTLITAQQLIENGGKLNEQTKSQLNLAVYVMSKLSHVSESFANLIGSEILAALCELIMKLVFGNRVEFDSFNTIFSKECLNTAKIIAKTNLDNLLPYIVPALLLNYVSCSSFTTRIEKLRDKILSFVLSLFEPNDDRIVLLCKHLMMRSPEKVFLRKSAAHIVYSLTKYSVDAQLIINFALKLGKSTKIRLRAFALYLLQIYIVNINELVSVLGSESSEVALEIADIVKARLSDPAPTVRAIALDCLASIIENLNDNQYGVVIKHVIDSSGSLETVLRHRIVEEKFSVRKSALLCLTQIVISNARSITPIMISLISGRIRDRVVSIRTLAIKSLNSAIERFPNNELLNKTWLDSVLPSILDDETSVQFEAYNSVSKYIFNPLIEGDICYFPLIMTNQHFDFMRNIFVFCKQKSIPLSKISNAFSKILLNNLKNNDEDVNYIKSIWKLVSILSSVVPSHFKSSLYYDLWNEYTNLPPEYFLILANLNFKNDEIKEDLTAFLNSEITENSKKYELIHSILQLIRIQDDVEPKFVELLASWCESINNTVQSQNVSQNELENLATVIYAAGEVISLLSKSHFLNDLNYTGLQILFSLNLPNGEPVPPQICALSVITLGKLCLVQKDLSRSFVAAFAHLLSSKSSSPTVKCNCLIVLCDLCVAYSALVEPYVKMITHCFADPSPLVRHQTLILLTRLIVEDYLKMSSIMFFRYTYAMTDKNSGVSSFAANCLLNVITNKIHDLIGSHFMEALFYFSNEASVRTFDETDEERKLFGLKNTKNRHFALSMLISKMDNMVAFKTTEAICKNVFAKFINSEFNLSNHSTILEDSIYSLIELEEKMDQSLDLDFAEDEAGEKVLEVGKQIIQRVTEMRNSIIQGVMPTLNKMHRLLRDKHSPLQTQLKVFYQRICSKNPELIKKLETDEPLLAIEIKYEMEEAEETVKEEEDKSEDEEKDEMQRTVHINPMQTPSRAIFESSLLSRIASTPRSMLCTPYKSSEKHRLEEEVEENEIRQSENHHENDFVLETPKKKSVVFKLKTPPHDPNLLD</sequence>
<dbReference type="InterPro" id="IPR026971">
    <property type="entry name" value="CND1/NCAPD3"/>
</dbReference>
<evidence type="ECO:0000259" key="8">
    <source>
        <dbReference type="Pfam" id="PF12717"/>
    </source>
</evidence>
<dbReference type="InterPro" id="IPR011989">
    <property type="entry name" value="ARM-like"/>
</dbReference>
<dbReference type="Pfam" id="PF12765">
    <property type="entry name" value="Cohesin_HEAT"/>
    <property type="match status" value="1"/>
</dbReference>
<feature type="region of interest" description="Disordered" evidence="7">
    <location>
        <begin position="1059"/>
        <end position="1080"/>
    </location>
</feature>
<reference evidence="9 11" key="1">
    <citation type="submission" date="2024-04" db="EMBL/GenBank/DDBJ databases">
        <title>Tritrichomonas musculus Genome.</title>
        <authorList>
            <person name="Alves-Ferreira E."/>
            <person name="Grigg M."/>
            <person name="Lorenzi H."/>
            <person name="Galac M."/>
        </authorList>
    </citation>
    <scope>NUCLEOTIDE SEQUENCE [LARGE SCALE GENOMIC DNA]</scope>
    <source>
        <strain evidence="9 11">EAF2021</strain>
    </source>
</reference>
<comment type="caution">
    <text evidence="9">The sequence shown here is derived from an EMBL/GenBank/DDBJ whole genome shotgun (WGS) entry which is preliminary data.</text>
</comment>
<dbReference type="InterPro" id="IPR016024">
    <property type="entry name" value="ARM-type_fold"/>
</dbReference>
<dbReference type="PANTHER" id="PTHR14222">
    <property type="entry name" value="CONDENSIN"/>
    <property type="match status" value="1"/>
</dbReference>
<evidence type="ECO:0000256" key="4">
    <source>
        <dbReference type="ARBA" id="ARBA00023067"/>
    </source>
</evidence>
<evidence type="ECO:0000256" key="1">
    <source>
        <dbReference type="ARBA" id="ARBA00004123"/>
    </source>
</evidence>
<feature type="region of interest" description="Disordered" evidence="7">
    <location>
        <begin position="1113"/>
        <end position="1144"/>
    </location>
</feature>
<evidence type="ECO:0000256" key="3">
    <source>
        <dbReference type="ARBA" id="ARBA00022776"/>
    </source>
</evidence>
<evidence type="ECO:0000313" key="11">
    <source>
        <dbReference type="Proteomes" id="UP001470230"/>
    </source>
</evidence>